<dbReference type="GO" id="GO:0007155">
    <property type="term" value="P:cell adhesion"/>
    <property type="evidence" value="ECO:0007669"/>
    <property type="project" value="InterPro"/>
</dbReference>
<dbReference type="EMBL" id="BMAT01003927">
    <property type="protein sequence ID" value="GFR65029.1"/>
    <property type="molecule type" value="Genomic_DNA"/>
</dbReference>
<dbReference type="GO" id="GO:0030246">
    <property type="term" value="F:carbohydrate binding"/>
    <property type="evidence" value="ECO:0007669"/>
    <property type="project" value="InterPro"/>
</dbReference>
<reference evidence="2 3" key="1">
    <citation type="journal article" date="2021" name="Elife">
        <title>Chloroplast acquisition without the gene transfer in kleptoplastic sea slugs, Plakobranchus ocellatus.</title>
        <authorList>
            <person name="Maeda T."/>
            <person name="Takahashi S."/>
            <person name="Yoshida T."/>
            <person name="Shimamura S."/>
            <person name="Takaki Y."/>
            <person name="Nagai Y."/>
            <person name="Toyoda A."/>
            <person name="Suzuki Y."/>
            <person name="Arimoto A."/>
            <person name="Ishii H."/>
            <person name="Satoh N."/>
            <person name="Nishiyama T."/>
            <person name="Hasebe M."/>
            <person name="Maruyama T."/>
            <person name="Minagawa J."/>
            <person name="Obokata J."/>
            <person name="Shigenobu S."/>
        </authorList>
    </citation>
    <scope>NUCLEOTIDE SEQUENCE [LARGE SCALE GENOMIC DNA]</scope>
</reference>
<dbReference type="InterPro" id="IPR019019">
    <property type="entry name" value="H-type_lectin_domain"/>
</dbReference>
<accession>A0AAV4EW93</accession>
<evidence type="ECO:0000259" key="1">
    <source>
        <dbReference type="Pfam" id="PF09458"/>
    </source>
</evidence>
<evidence type="ECO:0000313" key="3">
    <source>
        <dbReference type="Proteomes" id="UP000762676"/>
    </source>
</evidence>
<sequence>MQKDKTTVGITINTIDTAKVKASSMGTNIMGINTKAIYKTKNTPIATNMFHQIPAFSFCMEMTLGFTCLPKIFVLSAGESGVIGPFSNTQTTATITFRGTFVVPPSISLSLSDLTTTAGGTAVSVQIRPSSVTTTTAGVTFSAAPTNNVASAFVSYMVCPSNASPAVTTGTATSGLLG</sequence>
<feature type="domain" description="H-type lectin" evidence="1">
    <location>
        <begin position="93"/>
        <end position="157"/>
    </location>
</feature>
<dbReference type="InterPro" id="IPR037221">
    <property type="entry name" value="H-type_lectin_dom_sf"/>
</dbReference>
<organism evidence="2 3">
    <name type="scientific">Elysia marginata</name>
    <dbReference type="NCBI Taxonomy" id="1093978"/>
    <lineage>
        <taxon>Eukaryota</taxon>
        <taxon>Metazoa</taxon>
        <taxon>Spiralia</taxon>
        <taxon>Lophotrochozoa</taxon>
        <taxon>Mollusca</taxon>
        <taxon>Gastropoda</taxon>
        <taxon>Heterobranchia</taxon>
        <taxon>Euthyneura</taxon>
        <taxon>Panpulmonata</taxon>
        <taxon>Sacoglossa</taxon>
        <taxon>Placobranchoidea</taxon>
        <taxon>Plakobranchidae</taxon>
        <taxon>Elysia</taxon>
    </lineage>
</organism>
<dbReference type="SUPFAM" id="SSF141086">
    <property type="entry name" value="Agglutinin HPA-like"/>
    <property type="match status" value="1"/>
</dbReference>
<dbReference type="Proteomes" id="UP000762676">
    <property type="component" value="Unassembled WGS sequence"/>
</dbReference>
<dbReference type="Gene3D" id="2.60.40.2080">
    <property type="match status" value="1"/>
</dbReference>
<protein>
    <recommendedName>
        <fullName evidence="1">H-type lectin domain-containing protein</fullName>
    </recommendedName>
</protein>
<keyword evidence="3" id="KW-1185">Reference proteome</keyword>
<evidence type="ECO:0000313" key="2">
    <source>
        <dbReference type="EMBL" id="GFR65029.1"/>
    </source>
</evidence>
<name>A0AAV4EW93_9GAST</name>
<comment type="caution">
    <text evidence="2">The sequence shown here is derived from an EMBL/GenBank/DDBJ whole genome shotgun (WGS) entry which is preliminary data.</text>
</comment>
<proteinExistence type="predicted"/>
<gene>
    <name evidence="2" type="ORF">ElyMa_001937700</name>
</gene>
<dbReference type="Pfam" id="PF09458">
    <property type="entry name" value="H_lectin"/>
    <property type="match status" value="1"/>
</dbReference>
<dbReference type="AlphaFoldDB" id="A0AAV4EW93"/>